<dbReference type="Gene3D" id="1.10.357.10">
    <property type="entry name" value="Tetracycline Repressor, domain 2"/>
    <property type="match status" value="1"/>
</dbReference>
<dbReference type="PRINTS" id="PR00455">
    <property type="entry name" value="HTHTETR"/>
</dbReference>
<organism evidence="6 7">
    <name type="scientific">Corynebacterium testudinoris</name>
    <dbReference type="NCBI Taxonomy" id="136857"/>
    <lineage>
        <taxon>Bacteria</taxon>
        <taxon>Bacillati</taxon>
        <taxon>Actinomycetota</taxon>
        <taxon>Actinomycetes</taxon>
        <taxon>Mycobacteriales</taxon>
        <taxon>Corynebacteriaceae</taxon>
        <taxon>Corynebacterium</taxon>
    </lineage>
</organism>
<gene>
    <name evidence="6" type="ORF">CTEST_12875</name>
</gene>
<evidence type="ECO:0000256" key="4">
    <source>
        <dbReference type="PROSITE-ProRule" id="PRU00335"/>
    </source>
</evidence>
<accession>A0A0G3HDC9</accession>
<dbReference type="Proteomes" id="UP000035540">
    <property type="component" value="Chromosome"/>
</dbReference>
<evidence type="ECO:0000313" key="6">
    <source>
        <dbReference type="EMBL" id="AKK09978.1"/>
    </source>
</evidence>
<feature type="domain" description="HTH tetR-type" evidence="5">
    <location>
        <begin position="4"/>
        <end position="64"/>
    </location>
</feature>
<evidence type="ECO:0000256" key="1">
    <source>
        <dbReference type="ARBA" id="ARBA00023015"/>
    </source>
</evidence>
<dbReference type="OrthoDB" id="1669699at2"/>
<dbReference type="EMBL" id="CP011545">
    <property type="protein sequence ID" value="AKK09978.1"/>
    <property type="molecule type" value="Genomic_DNA"/>
</dbReference>
<dbReference type="InterPro" id="IPR036271">
    <property type="entry name" value="Tet_transcr_reg_TetR-rel_C_sf"/>
</dbReference>
<dbReference type="PANTHER" id="PTHR47506:SF1">
    <property type="entry name" value="HTH-TYPE TRANSCRIPTIONAL REGULATOR YJDC"/>
    <property type="match status" value="1"/>
</dbReference>
<evidence type="ECO:0000256" key="3">
    <source>
        <dbReference type="ARBA" id="ARBA00023163"/>
    </source>
</evidence>
<feature type="DNA-binding region" description="H-T-H motif" evidence="4">
    <location>
        <begin position="27"/>
        <end position="46"/>
    </location>
</feature>
<dbReference type="Pfam" id="PF00440">
    <property type="entry name" value="TetR_N"/>
    <property type="match status" value="1"/>
</dbReference>
<proteinExistence type="predicted"/>
<name>A0A0G3HDC9_9CORY</name>
<keyword evidence="2 4" id="KW-0238">DNA-binding</keyword>
<dbReference type="PANTHER" id="PTHR47506">
    <property type="entry name" value="TRANSCRIPTIONAL REGULATORY PROTEIN"/>
    <property type="match status" value="1"/>
</dbReference>
<sequence length="184" mass="19823">MSSQTARDQLLDAAEELFYERGYQAVGMDALRAASGLPLKRIYSLFAGKDAIAVAMLDRRDERWRASLAQRVAQETQPKGQVLAIFDWLSDWLAGEGHRGCAWINAFGELGGTSLDVAESVRRHKIRLRNYVNDVVAGTGAPQATADAIFLLIEGCMVTAGISGNADAAEQAKAAADRLLAANN</sequence>
<keyword evidence="3" id="KW-0804">Transcription</keyword>
<dbReference type="AlphaFoldDB" id="A0A0G3HDC9"/>
<dbReference type="SUPFAM" id="SSF48498">
    <property type="entry name" value="Tetracyclin repressor-like, C-terminal domain"/>
    <property type="match status" value="1"/>
</dbReference>
<dbReference type="PATRIC" id="fig|136857.5.peg.2540"/>
<reference evidence="7" key="2">
    <citation type="submission" date="2015-05" db="EMBL/GenBank/DDBJ databases">
        <title>Complete genome sequence of Corynebacterium testudinoris DSM 44614, recovered from necrotic lesions in the mouth of a tortoise.</title>
        <authorList>
            <person name="Ruckert C."/>
            <person name="Albersmeier A."/>
            <person name="Winkler A."/>
            <person name="Tauch A."/>
        </authorList>
    </citation>
    <scope>NUCLEOTIDE SEQUENCE [LARGE SCALE GENOMIC DNA]</scope>
    <source>
        <strain evidence="7">DSM 44614</strain>
    </source>
</reference>
<dbReference type="SUPFAM" id="SSF46689">
    <property type="entry name" value="Homeodomain-like"/>
    <property type="match status" value="1"/>
</dbReference>
<protein>
    <submittedName>
        <fullName evidence="6">Transcriptional regulator, TetR family</fullName>
    </submittedName>
</protein>
<evidence type="ECO:0000256" key="2">
    <source>
        <dbReference type="ARBA" id="ARBA00023125"/>
    </source>
</evidence>
<keyword evidence="7" id="KW-1185">Reference proteome</keyword>
<dbReference type="PROSITE" id="PS50977">
    <property type="entry name" value="HTH_TETR_2"/>
    <property type="match status" value="1"/>
</dbReference>
<dbReference type="InterPro" id="IPR001647">
    <property type="entry name" value="HTH_TetR"/>
</dbReference>
<dbReference type="GO" id="GO:0003677">
    <property type="term" value="F:DNA binding"/>
    <property type="evidence" value="ECO:0007669"/>
    <property type="project" value="UniProtKB-UniRule"/>
</dbReference>
<reference evidence="6 7" key="1">
    <citation type="journal article" date="2015" name="Genome Announc.">
        <title>Complete Genome Sequence of the Type Strain Corynebacterium testudinoris DSM 44614, Recovered from Necrotic Lesions in the Mouth of a Tortoise.</title>
        <authorList>
            <person name="Ruckert C."/>
            <person name="Kriete M."/>
            <person name="Jaenicke S."/>
            <person name="Winkler A."/>
            <person name="Tauch A."/>
        </authorList>
    </citation>
    <scope>NUCLEOTIDE SEQUENCE [LARGE SCALE GENOMIC DNA]</scope>
    <source>
        <strain evidence="6 7">DSM 44614</strain>
    </source>
</reference>
<keyword evidence="1" id="KW-0805">Transcription regulation</keyword>
<evidence type="ECO:0000259" key="5">
    <source>
        <dbReference type="PROSITE" id="PS50977"/>
    </source>
</evidence>
<evidence type="ECO:0000313" key="7">
    <source>
        <dbReference type="Proteomes" id="UP000035540"/>
    </source>
</evidence>
<dbReference type="KEGG" id="cted:CTEST_12875"/>
<dbReference type="RefSeq" id="WP_047254053.1">
    <property type="nucleotide sequence ID" value="NZ_CP011545.1"/>
</dbReference>
<dbReference type="InterPro" id="IPR009057">
    <property type="entry name" value="Homeodomain-like_sf"/>
</dbReference>